<proteinExistence type="predicted"/>
<comment type="caution">
    <text evidence="1">The sequence shown here is derived from an EMBL/GenBank/DDBJ whole genome shotgun (WGS) entry which is preliminary data.</text>
</comment>
<organism evidence="1 2">
    <name type="scientific">Hydnum rufescens UP504</name>
    <dbReference type="NCBI Taxonomy" id="1448309"/>
    <lineage>
        <taxon>Eukaryota</taxon>
        <taxon>Fungi</taxon>
        <taxon>Dikarya</taxon>
        <taxon>Basidiomycota</taxon>
        <taxon>Agaricomycotina</taxon>
        <taxon>Agaricomycetes</taxon>
        <taxon>Cantharellales</taxon>
        <taxon>Hydnaceae</taxon>
        <taxon>Hydnum</taxon>
    </lineage>
</organism>
<keyword evidence="2" id="KW-1185">Reference proteome</keyword>
<dbReference type="AlphaFoldDB" id="A0A9P6AW51"/>
<evidence type="ECO:0000313" key="1">
    <source>
        <dbReference type="EMBL" id="KAF9513078.1"/>
    </source>
</evidence>
<dbReference type="Proteomes" id="UP000886523">
    <property type="component" value="Unassembled WGS sequence"/>
</dbReference>
<sequence>MRKTAQPSQSWLQRLFSHFRPHRSTVPRENAIVGPISASAIASAESVLRWISKVPGGHTAQVRIGVALDTIKGLNVESAHDTHTHDVKTLRWLEFHIRYLVELLEPFAMMHGDQISPLLQSQVLMLSRELATVSSKMAPAASSKEAPRRHFFHPKRREERGGNPPDIRAFTLDFKLALDQFRRNALPLYPISPIEAALLPLGVISKSSCALSPFIQWILKSESIMEYRIGNVRTVRWYYRWSPRPRTSSGNYRFMVVGLENRCHIENWLKIDLSRPNMEGTVTFGTTPDTLNEGLPADRSLRLPDDTLPVTHFAQKIHDACERYDHPVCSRLFLSALHVTDNGENTACTISP</sequence>
<gene>
    <name evidence="1" type="ORF">BS47DRAFT_1344594</name>
</gene>
<name>A0A9P6AW51_9AGAM</name>
<dbReference type="EMBL" id="MU128977">
    <property type="protein sequence ID" value="KAF9513078.1"/>
    <property type="molecule type" value="Genomic_DNA"/>
</dbReference>
<reference evidence="1" key="1">
    <citation type="journal article" date="2020" name="Nat. Commun.">
        <title>Large-scale genome sequencing of mycorrhizal fungi provides insights into the early evolution of symbiotic traits.</title>
        <authorList>
            <person name="Miyauchi S."/>
            <person name="Kiss E."/>
            <person name="Kuo A."/>
            <person name="Drula E."/>
            <person name="Kohler A."/>
            <person name="Sanchez-Garcia M."/>
            <person name="Morin E."/>
            <person name="Andreopoulos B."/>
            <person name="Barry K.W."/>
            <person name="Bonito G."/>
            <person name="Buee M."/>
            <person name="Carver A."/>
            <person name="Chen C."/>
            <person name="Cichocki N."/>
            <person name="Clum A."/>
            <person name="Culley D."/>
            <person name="Crous P.W."/>
            <person name="Fauchery L."/>
            <person name="Girlanda M."/>
            <person name="Hayes R.D."/>
            <person name="Keri Z."/>
            <person name="LaButti K."/>
            <person name="Lipzen A."/>
            <person name="Lombard V."/>
            <person name="Magnuson J."/>
            <person name="Maillard F."/>
            <person name="Murat C."/>
            <person name="Nolan M."/>
            <person name="Ohm R.A."/>
            <person name="Pangilinan J."/>
            <person name="Pereira M.F."/>
            <person name="Perotto S."/>
            <person name="Peter M."/>
            <person name="Pfister S."/>
            <person name="Riley R."/>
            <person name="Sitrit Y."/>
            <person name="Stielow J.B."/>
            <person name="Szollosi G."/>
            <person name="Zifcakova L."/>
            <person name="Stursova M."/>
            <person name="Spatafora J.W."/>
            <person name="Tedersoo L."/>
            <person name="Vaario L.M."/>
            <person name="Yamada A."/>
            <person name="Yan M."/>
            <person name="Wang P."/>
            <person name="Xu J."/>
            <person name="Bruns T."/>
            <person name="Baldrian P."/>
            <person name="Vilgalys R."/>
            <person name="Dunand C."/>
            <person name="Henrissat B."/>
            <person name="Grigoriev I.V."/>
            <person name="Hibbett D."/>
            <person name="Nagy L.G."/>
            <person name="Martin F.M."/>
        </authorList>
    </citation>
    <scope>NUCLEOTIDE SEQUENCE</scope>
    <source>
        <strain evidence="1">UP504</strain>
    </source>
</reference>
<evidence type="ECO:0000313" key="2">
    <source>
        <dbReference type="Proteomes" id="UP000886523"/>
    </source>
</evidence>
<protein>
    <submittedName>
        <fullName evidence="1">Uncharacterized protein</fullName>
    </submittedName>
</protein>
<feature type="non-terminal residue" evidence="1">
    <location>
        <position position="352"/>
    </location>
</feature>
<accession>A0A9P6AW51</accession>